<dbReference type="EC" id="1.11.1.-" evidence="1"/>
<proteinExistence type="predicted"/>
<dbReference type="RefSeq" id="WP_340360872.1">
    <property type="nucleotide sequence ID" value="NZ_JBBKZU010000022.1"/>
</dbReference>
<dbReference type="InterPro" id="IPR003718">
    <property type="entry name" value="OsmC/Ohr_fam"/>
</dbReference>
<dbReference type="SUPFAM" id="SSF82784">
    <property type="entry name" value="OsmC-like"/>
    <property type="match status" value="1"/>
</dbReference>
<dbReference type="GO" id="GO:0004601">
    <property type="term" value="F:peroxidase activity"/>
    <property type="evidence" value="ECO:0007669"/>
    <property type="project" value="UniProtKB-KW"/>
</dbReference>
<dbReference type="Pfam" id="PF02566">
    <property type="entry name" value="OsmC"/>
    <property type="match status" value="1"/>
</dbReference>
<sequence length="143" mass="15111">MTEVVQGEVVAIRAQALDTHGRFVISARHNHFVSDAKASAGGPGEAVQAGELLLSSLASCGLALVQKEADARGVRLAQAEVAVSFERDPEDGTRYRAITLDFALRGVPQQTAQALVDAFTGTCPIYNTLRRGGPIAARVRVPD</sequence>
<organism evidence="1 2">
    <name type="scientific">Variovorax ureilyticus</name>
    <dbReference type="NCBI Taxonomy" id="1836198"/>
    <lineage>
        <taxon>Bacteria</taxon>
        <taxon>Pseudomonadati</taxon>
        <taxon>Pseudomonadota</taxon>
        <taxon>Betaproteobacteria</taxon>
        <taxon>Burkholderiales</taxon>
        <taxon>Comamonadaceae</taxon>
        <taxon>Variovorax</taxon>
    </lineage>
</organism>
<keyword evidence="1" id="KW-0560">Oxidoreductase</keyword>
<dbReference type="InterPro" id="IPR036102">
    <property type="entry name" value="OsmC/Ohrsf"/>
</dbReference>
<gene>
    <name evidence="1" type="ORF">WKW77_31735</name>
</gene>
<evidence type="ECO:0000313" key="2">
    <source>
        <dbReference type="Proteomes" id="UP001365846"/>
    </source>
</evidence>
<accession>A0ABU8VPV9</accession>
<reference evidence="1 2" key="1">
    <citation type="submission" date="2024-03" db="EMBL/GenBank/DDBJ databases">
        <title>Novel species of the genus Variovorax.</title>
        <authorList>
            <person name="Liu Q."/>
            <person name="Xin Y.-H."/>
        </authorList>
    </citation>
    <scope>NUCLEOTIDE SEQUENCE [LARGE SCALE GENOMIC DNA]</scope>
    <source>
        <strain evidence="1 2">KACC 18899</strain>
    </source>
</reference>
<dbReference type="Gene3D" id="3.30.300.20">
    <property type="match status" value="1"/>
</dbReference>
<dbReference type="InterPro" id="IPR015946">
    <property type="entry name" value="KH_dom-like_a/b"/>
</dbReference>
<protein>
    <submittedName>
        <fullName evidence="1">OsmC family protein</fullName>
        <ecNumber evidence="1">1.11.1.-</ecNumber>
    </submittedName>
</protein>
<comment type="caution">
    <text evidence="1">The sequence shown here is derived from an EMBL/GenBank/DDBJ whole genome shotgun (WGS) entry which is preliminary data.</text>
</comment>
<keyword evidence="1" id="KW-0575">Peroxidase</keyword>
<name>A0ABU8VPV9_9BURK</name>
<dbReference type="Proteomes" id="UP001365846">
    <property type="component" value="Unassembled WGS sequence"/>
</dbReference>
<evidence type="ECO:0000313" key="1">
    <source>
        <dbReference type="EMBL" id="MEJ8815673.1"/>
    </source>
</evidence>
<keyword evidence="2" id="KW-1185">Reference proteome</keyword>
<dbReference type="EMBL" id="JBBKZU010000022">
    <property type="protein sequence ID" value="MEJ8815673.1"/>
    <property type="molecule type" value="Genomic_DNA"/>
</dbReference>